<sequence>MMATIELNKPVCVTGASGYIASWIVKYLLEEGFTVHATVRDSSKAGSVAHLWKRAEGAKGTLKLFDADLIKPGSFKAAIEGCELVIHTASPFVIKGFTDPHAALIRPAVEGTANVLNCCNAVQTVRRVVLTSSVASIYGDAVEILKAPGGVFTEQLWNNTSSENHQPYSYSKVMAERKAWEICKNQSGWDLVTINPSLVMGPSLTTQTQSTSIDVMRDLGSGRQRTGVPMLEFGIVDVREVARAHILAGFNAKAQGRYILSAHTASLLQMATILRARFPKYPLPKKQLPKFLVKLVAPIAAGVSREFIEKNVGYALLFDSSRSTSGLGVKYRPLTETLCDHFAQMIDDGLLKKR</sequence>
<proteinExistence type="predicted"/>
<protein>
    <submittedName>
        <fullName evidence="3">Aldehyde reductase</fullName>
    </submittedName>
</protein>
<feature type="domain" description="NAD-dependent epimerase/dehydratase" evidence="2">
    <location>
        <begin position="11"/>
        <end position="248"/>
    </location>
</feature>
<dbReference type="Proteomes" id="UP001165267">
    <property type="component" value="Unassembled WGS sequence"/>
</dbReference>
<evidence type="ECO:0000313" key="3">
    <source>
        <dbReference type="EMBL" id="MCR2747694.1"/>
    </source>
</evidence>
<dbReference type="PANTHER" id="PTHR10366:SF812">
    <property type="entry name" value="VPS9 DOMAIN-CONTAINING PROTEIN"/>
    <property type="match status" value="1"/>
</dbReference>
<accession>A0ABT1XNL3</accession>
<dbReference type="Pfam" id="PF01370">
    <property type="entry name" value="Epimerase"/>
    <property type="match status" value="1"/>
</dbReference>
<dbReference type="Gene3D" id="3.40.50.720">
    <property type="entry name" value="NAD(P)-binding Rossmann-like Domain"/>
    <property type="match status" value="1"/>
</dbReference>
<dbReference type="InterPro" id="IPR001509">
    <property type="entry name" value="Epimerase_deHydtase"/>
</dbReference>
<dbReference type="CDD" id="cd05227">
    <property type="entry name" value="AR_SDR_e"/>
    <property type="match status" value="1"/>
</dbReference>
<evidence type="ECO:0000259" key="2">
    <source>
        <dbReference type="Pfam" id="PF01370"/>
    </source>
</evidence>
<dbReference type="SUPFAM" id="SSF51735">
    <property type="entry name" value="NAD(P)-binding Rossmann-fold domains"/>
    <property type="match status" value="1"/>
</dbReference>
<reference evidence="3" key="1">
    <citation type="submission" date="2022-07" db="EMBL/GenBank/DDBJ databases">
        <authorList>
            <person name="Xamxidin M."/>
        </authorList>
    </citation>
    <scope>NUCLEOTIDE SEQUENCE</scope>
    <source>
        <strain evidence="3">YS8-69</strain>
    </source>
</reference>
<evidence type="ECO:0000313" key="4">
    <source>
        <dbReference type="Proteomes" id="UP001165267"/>
    </source>
</evidence>
<organism evidence="3 4">
    <name type="scientific">Limnobacter parvus</name>
    <dbReference type="NCBI Taxonomy" id="2939690"/>
    <lineage>
        <taxon>Bacteria</taxon>
        <taxon>Pseudomonadati</taxon>
        <taxon>Pseudomonadota</taxon>
        <taxon>Betaproteobacteria</taxon>
        <taxon>Burkholderiales</taxon>
        <taxon>Burkholderiaceae</taxon>
        <taxon>Limnobacter</taxon>
    </lineage>
</organism>
<gene>
    <name evidence="3" type="ORF">NSP04_13670</name>
</gene>
<dbReference type="InterPro" id="IPR036291">
    <property type="entry name" value="NAD(P)-bd_dom_sf"/>
</dbReference>
<dbReference type="EMBL" id="JANKHG010000027">
    <property type="protein sequence ID" value="MCR2747694.1"/>
    <property type="molecule type" value="Genomic_DNA"/>
</dbReference>
<comment type="caution">
    <text evidence="3">The sequence shown here is derived from an EMBL/GenBank/DDBJ whole genome shotgun (WGS) entry which is preliminary data.</text>
</comment>
<dbReference type="PANTHER" id="PTHR10366">
    <property type="entry name" value="NAD DEPENDENT EPIMERASE/DEHYDRATASE"/>
    <property type="match status" value="1"/>
</dbReference>
<name>A0ABT1XNL3_9BURK</name>
<keyword evidence="4" id="KW-1185">Reference proteome</keyword>
<evidence type="ECO:0000256" key="1">
    <source>
        <dbReference type="ARBA" id="ARBA00023002"/>
    </source>
</evidence>
<keyword evidence="1" id="KW-0560">Oxidoreductase</keyword>
<dbReference type="InterPro" id="IPR050425">
    <property type="entry name" value="NAD(P)_dehydrat-like"/>
</dbReference>